<dbReference type="Gene3D" id="2.40.128.20">
    <property type="match status" value="1"/>
</dbReference>
<dbReference type="Proteomes" id="UP000287519">
    <property type="component" value="Unassembled WGS sequence"/>
</dbReference>
<evidence type="ECO:0000313" key="4">
    <source>
        <dbReference type="Proteomes" id="UP000287519"/>
    </source>
</evidence>
<evidence type="ECO:0000313" key="3">
    <source>
        <dbReference type="EMBL" id="GCE36943.1"/>
    </source>
</evidence>
<dbReference type="EMBL" id="BHYM01000005">
    <property type="protein sequence ID" value="GCE36943.1"/>
    <property type="molecule type" value="Genomic_DNA"/>
</dbReference>
<comment type="caution">
    <text evidence="3">The sequence shown here is derived from an EMBL/GenBank/DDBJ whole genome shotgun (WGS) entry which is preliminary data.</text>
</comment>
<gene>
    <name evidence="3" type="ORF">Rhow_005943</name>
</gene>
<protein>
    <submittedName>
        <fullName evidence="3">MoaF protein</fullName>
    </submittedName>
</protein>
<dbReference type="OrthoDB" id="2560583at2"/>
<dbReference type="Pfam" id="PF17409">
    <property type="entry name" value="MoaF_C"/>
    <property type="match status" value="1"/>
</dbReference>
<feature type="domain" description="MoaF C-terminal" evidence="2">
    <location>
        <begin position="153"/>
        <end position="267"/>
    </location>
</feature>
<sequence>MTTNSIDFSDTRTWPPLDGLAPGFDGNKAVRSSRVAGRDIVFTNSHGSRVSHRFGAATVEWSYEPGPGDPHPVISGTDDYEAFDVAEGLVYTQFHHRDDVPNTAVSLVLDFDHGRSLAIVSTIGDPAEGRTRVQHNFLQGRIEGLETRGPEPAPTTALLGRRVLWTFSDDHSYEHIYLGPHSYTWHCLAGPAAGLADTDECTTYQLRPGIYVFASREKVIPCASVTIADHRDITSLRSYGALFGLDETGELPTHFTFGAVGELISHTIRNTHS</sequence>
<feature type="domain" description="Molybdenum cofactor biosynthesis protein F N-terminal" evidence="1">
    <location>
        <begin position="13"/>
        <end position="124"/>
    </location>
</feature>
<proteinExistence type="predicted"/>
<dbReference type="InterPro" id="IPR024724">
    <property type="entry name" value="MoaF_N"/>
</dbReference>
<evidence type="ECO:0000259" key="2">
    <source>
        <dbReference type="Pfam" id="PF17409"/>
    </source>
</evidence>
<evidence type="ECO:0000259" key="1">
    <source>
        <dbReference type="Pfam" id="PF10703"/>
    </source>
</evidence>
<dbReference type="RefSeq" id="WP_124389779.1">
    <property type="nucleotide sequence ID" value="NZ_BHYM01000005.1"/>
</dbReference>
<dbReference type="InterPro" id="IPR035348">
    <property type="entry name" value="MoaF_C"/>
</dbReference>
<name>A0A402C023_RHOWR</name>
<organism evidence="3 4">
    <name type="scientific">Rhodococcus wratislaviensis</name>
    <name type="common">Tsukamurella wratislaviensis</name>
    <dbReference type="NCBI Taxonomy" id="44752"/>
    <lineage>
        <taxon>Bacteria</taxon>
        <taxon>Bacillati</taxon>
        <taxon>Actinomycetota</taxon>
        <taxon>Actinomycetes</taxon>
        <taxon>Mycobacteriales</taxon>
        <taxon>Nocardiaceae</taxon>
        <taxon>Rhodococcus</taxon>
    </lineage>
</organism>
<dbReference type="Pfam" id="PF10703">
    <property type="entry name" value="MoaF"/>
    <property type="match status" value="1"/>
</dbReference>
<accession>A0A402C023</accession>
<reference evidence="3 4" key="1">
    <citation type="submission" date="2018-11" db="EMBL/GenBank/DDBJ databases">
        <title>Microbial catabolism of amino acid.</title>
        <authorList>
            <person name="Hibi M."/>
            <person name="Ogawa J."/>
        </authorList>
    </citation>
    <scope>NUCLEOTIDE SEQUENCE [LARGE SCALE GENOMIC DNA]</scope>
    <source>
        <strain evidence="3 4">C31-06</strain>
    </source>
</reference>
<keyword evidence="4" id="KW-1185">Reference proteome</keyword>
<dbReference type="AlphaFoldDB" id="A0A402C023"/>
<dbReference type="InterPro" id="IPR012674">
    <property type="entry name" value="Calycin"/>
</dbReference>